<evidence type="ECO:0000256" key="1">
    <source>
        <dbReference type="SAM" id="MobiDB-lite"/>
    </source>
</evidence>
<evidence type="ECO:0000313" key="4">
    <source>
        <dbReference type="EMBL" id="CAH7684029.1"/>
    </source>
</evidence>
<organism evidence="4 5">
    <name type="scientific">Phakopsora pachyrhizi</name>
    <name type="common">Asian soybean rust disease fungus</name>
    <dbReference type="NCBI Taxonomy" id="170000"/>
    <lineage>
        <taxon>Eukaryota</taxon>
        <taxon>Fungi</taxon>
        <taxon>Dikarya</taxon>
        <taxon>Basidiomycota</taxon>
        <taxon>Pucciniomycotina</taxon>
        <taxon>Pucciniomycetes</taxon>
        <taxon>Pucciniales</taxon>
        <taxon>Phakopsoraceae</taxon>
        <taxon>Phakopsora</taxon>
    </lineage>
</organism>
<dbReference type="SMART" id="SM00563">
    <property type="entry name" value="PlsC"/>
    <property type="match status" value="1"/>
</dbReference>
<name>A0AAV0BDS6_PHAPC</name>
<dbReference type="Pfam" id="PF01553">
    <property type="entry name" value="Acyltransferase"/>
    <property type="match status" value="1"/>
</dbReference>
<evidence type="ECO:0000256" key="2">
    <source>
        <dbReference type="SAM" id="Phobius"/>
    </source>
</evidence>
<feature type="region of interest" description="Disordered" evidence="1">
    <location>
        <begin position="510"/>
        <end position="547"/>
    </location>
</feature>
<dbReference type="PANTHER" id="PTHR31605:SF0">
    <property type="entry name" value="GLYCEROL-3-PHOSPHATE O-ACYLTRANSFERASE 1"/>
    <property type="match status" value="1"/>
</dbReference>
<feature type="compositionally biased region" description="Basic and acidic residues" evidence="1">
    <location>
        <begin position="532"/>
        <end position="547"/>
    </location>
</feature>
<proteinExistence type="predicted"/>
<keyword evidence="5" id="KW-1185">Reference proteome</keyword>
<dbReference type="GO" id="GO:0004366">
    <property type="term" value="F:glycerol-3-phosphate O-acyltransferase activity"/>
    <property type="evidence" value="ECO:0007669"/>
    <property type="project" value="TreeGrafter"/>
</dbReference>
<dbReference type="PANTHER" id="PTHR31605">
    <property type="entry name" value="GLYCEROL-3-PHOSPHATE O-ACYLTRANSFERASE 1"/>
    <property type="match status" value="1"/>
</dbReference>
<dbReference type="InterPro" id="IPR052744">
    <property type="entry name" value="GPAT/DAPAT"/>
</dbReference>
<sequence>MPFGPTHNLIRFISDWALSSYFGTIVSVNEDQVPRSGPTIVASNHWNMIIDPALLSTRITFRRKLHYWSKNTLFSNPIARFILIDSGNIPVDRTTKNNQLLFKGTFDVLKLGECIALFPEGTSYTQPKIIQIKDGIGWTALEYAKNLRLTGSKLSGEITSAGQREASEPVRDVKIVICGINYTDKTAYRSSVQLEYAQTIELDQDSISEFLTPGEEKIVVKRLIKQIEIGLRSVTVNADDWETLWCARIIREIIWDDGIGPLNRYRDFTQRLVDVLSLRENPRILKLKTNLIKYHSQLSTLNTSHRIFSSVYPDRDSIGTRNFIEGLRLFLYWPFFLIPFLLHLPIYAAGYLGSLIQAQEIESSAQNKIVVSILIGLITLSTYTKLLSSYIQKISTDTINHNRGRNLPMSNLFESVFSLSISLIILILIHQLHNQLIDKSFESFNRLKLLLKLDYYRKNREPFRRKSGGADDDKDDEDKGLSIDERLWKYREACEDGWKELIVNLNIRPKSHNDRDKKEDEDDDDDDDDDTVDVKEEQSEDSTGRKIDDYEFIKQKIQVIINY</sequence>
<comment type="caution">
    <text evidence="4">The sequence shown here is derived from an EMBL/GenBank/DDBJ whole genome shotgun (WGS) entry which is preliminary data.</text>
</comment>
<feature type="compositionally biased region" description="Acidic residues" evidence="1">
    <location>
        <begin position="519"/>
        <end position="531"/>
    </location>
</feature>
<dbReference type="GO" id="GO:0016287">
    <property type="term" value="F:glycerone-phosphate O-acyltransferase activity"/>
    <property type="evidence" value="ECO:0007669"/>
    <property type="project" value="TreeGrafter"/>
</dbReference>
<protein>
    <recommendedName>
        <fullName evidence="3">Phospholipid/glycerol acyltransferase domain-containing protein</fullName>
    </recommendedName>
</protein>
<evidence type="ECO:0000259" key="3">
    <source>
        <dbReference type="SMART" id="SM00563"/>
    </source>
</evidence>
<gene>
    <name evidence="4" type="ORF">PPACK8108_LOCUS17954</name>
</gene>
<accession>A0AAV0BDS6</accession>
<dbReference type="Proteomes" id="UP001153365">
    <property type="component" value="Unassembled WGS sequence"/>
</dbReference>
<dbReference type="EMBL" id="CALTRL010005121">
    <property type="protein sequence ID" value="CAH7684029.1"/>
    <property type="molecule type" value="Genomic_DNA"/>
</dbReference>
<evidence type="ECO:0000313" key="5">
    <source>
        <dbReference type="Proteomes" id="UP001153365"/>
    </source>
</evidence>
<feature type="transmembrane region" description="Helical" evidence="2">
    <location>
        <begin position="369"/>
        <end position="391"/>
    </location>
</feature>
<dbReference type="GO" id="GO:0008654">
    <property type="term" value="P:phospholipid biosynthetic process"/>
    <property type="evidence" value="ECO:0007669"/>
    <property type="project" value="TreeGrafter"/>
</dbReference>
<keyword evidence="2" id="KW-0472">Membrane</keyword>
<keyword evidence="2" id="KW-1133">Transmembrane helix</keyword>
<feature type="domain" description="Phospholipid/glycerol acyltransferase" evidence="3">
    <location>
        <begin position="39"/>
        <end position="183"/>
    </location>
</feature>
<feature type="transmembrane region" description="Helical" evidence="2">
    <location>
        <begin position="329"/>
        <end position="349"/>
    </location>
</feature>
<keyword evidence="2" id="KW-0812">Transmembrane</keyword>
<reference evidence="4" key="1">
    <citation type="submission" date="2022-06" db="EMBL/GenBank/DDBJ databases">
        <authorList>
            <consortium name="SYNGENTA / RWTH Aachen University"/>
        </authorList>
    </citation>
    <scope>NUCLEOTIDE SEQUENCE</scope>
</reference>
<dbReference type="AlphaFoldDB" id="A0AAV0BDS6"/>
<dbReference type="SUPFAM" id="SSF69593">
    <property type="entry name" value="Glycerol-3-phosphate (1)-acyltransferase"/>
    <property type="match status" value="1"/>
</dbReference>
<dbReference type="InterPro" id="IPR002123">
    <property type="entry name" value="Plipid/glycerol_acylTrfase"/>
</dbReference>
<feature type="transmembrane region" description="Helical" evidence="2">
    <location>
        <begin position="412"/>
        <end position="432"/>
    </location>
</feature>